<gene>
    <name evidence="2" type="ORF">KSP39_PZI017483</name>
</gene>
<feature type="compositionally biased region" description="Basic and acidic residues" evidence="1">
    <location>
        <begin position="273"/>
        <end position="302"/>
    </location>
</feature>
<dbReference type="EMBL" id="JBBWWQ010000015">
    <property type="protein sequence ID" value="KAK8928946.1"/>
    <property type="molecule type" value="Genomic_DNA"/>
</dbReference>
<dbReference type="Proteomes" id="UP001418222">
    <property type="component" value="Unassembled WGS sequence"/>
</dbReference>
<organism evidence="2 3">
    <name type="scientific">Platanthera zijinensis</name>
    <dbReference type="NCBI Taxonomy" id="2320716"/>
    <lineage>
        <taxon>Eukaryota</taxon>
        <taxon>Viridiplantae</taxon>
        <taxon>Streptophyta</taxon>
        <taxon>Embryophyta</taxon>
        <taxon>Tracheophyta</taxon>
        <taxon>Spermatophyta</taxon>
        <taxon>Magnoliopsida</taxon>
        <taxon>Liliopsida</taxon>
        <taxon>Asparagales</taxon>
        <taxon>Orchidaceae</taxon>
        <taxon>Orchidoideae</taxon>
        <taxon>Orchideae</taxon>
        <taxon>Orchidinae</taxon>
        <taxon>Platanthera</taxon>
    </lineage>
</organism>
<evidence type="ECO:0000256" key="1">
    <source>
        <dbReference type="SAM" id="MobiDB-lite"/>
    </source>
</evidence>
<evidence type="ECO:0000313" key="2">
    <source>
        <dbReference type="EMBL" id="KAK8928946.1"/>
    </source>
</evidence>
<evidence type="ECO:0000313" key="3">
    <source>
        <dbReference type="Proteomes" id="UP001418222"/>
    </source>
</evidence>
<name>A0AAP0G010_9ASPA</name>
<feature type="region of interest" description="Disordered" evidence="1">
    <location>
        <begin position="270"/>
        <end position="325"/>
    </location>
</feature>
<sequence>MEVAGWPGKCLGIISKFGQSWPSAGGRRRSSNRRILHQELKGKGDICINVVHVCITPGKGVDILLEALHDLLFVLLRQLFANLDSFGPLSHCFHFHFLHFFYHFQFVHRDFLSGPQSFGSITGLLLASSAPLTASAPRGANFFGNILRSSEHPSPGDSFVQRLFCLATPSSVDSFVCQLLRLSTTSSVDSFVCRLFPLETPSSGDSFVWRLFRPVALRSRGKVNLPLRDVSSPAASKLSRSLVASPSFFAVSPAHAEPATLKKQELIWAEKGASTRDEEKPERSGSKPKGKGEGTPESETRSFVHASTASFKSDHGVALQGRKKV</sequence>
<comment type="caution">
    <text evidence="2">The sequence shown here is derived from an EMBL/GenBank/DDBJ whole genome shotgun (WGS) entry which is preliminary data.</text>
</comment>
<accession>A0AAP0G010</accession>
<dbReference type="AlphaFoldDB" id="A0AAP0G010"/>
<reference evidence="2 3" key="1">
    <citation type="journal article" date="2022" name="Nat. Plants">
        <title>Genomes of leafy and leafless Platanthera orchids illuminate the evolution of mycoheterotrophy.</title>
        <authorList>
            <person name="Li M.H."/>
            <person name="Liu K.W."/>
            <person name="Li Z."/>
            <person name="Lu H.C."/>
            <person name="Ye Q.L."/>
            <person name="Zhang D."/>
            <person name="Wang J.Y."/>
            <person name="Li Y.F."/>
            <person name="Zhong Z.M."/>
            <person name="Liu X."/>
            <person name="Yu X."/>
            <person name="Liu D.K."/>
            <person name="Tu X.D."/>
            <person name="Liu B."/>
            <person name="Hao Y."/>
            <person name="Liao X.Y."/>
            <person name="Jiang Y.T."/>
            <person name="Sun W.H."/>
            <person name="Chen J."/>
            <person name="Chen Y.Q."/>
            <person name="Ai Y."/>
            <person name="Zhai J.W."/>
            <person name="Wu S.S."/>
            <person name="Zhou Z."/>
            <person name="Hsiao Y.Y."/>
            <person name="Wu W.L."/>
            <person name="Chen Y.Y."/>
            <person name="Lin Y.F."/>
            <person name="Hsu J.L."/>
            <person name="Li C.Y."/>
            <person name="Wang Z.W."/>
            <person name="Zhao X."/>
            <person name="Zhong W.Y."/>
            <person name="Ma X.K."/>
            <person name="Ma L."/>
            <person name="Huang J."/>
            <person name="Chen G.Z."/>
            <person name="Huang M.Z."/>
            <person name="Huang L."/>
            <person name="Peng D.H."/>
            <person name="Luo Y.B."/>
            <person name="Zou S.Q."/>
            <person name="Chen S.P."/>
            <person name="Lan S."/>
            <person name="Tsai W.C."/>
            <person name="Van de Peer Y."/>
            <person name="Liu Z.J."/>
        </authorList>
    </citation>
    <scope>NUCLEOTIDE SEQUENCE [LARGE SCALE GENOMIC DNA]</scope>
    <source>
        <strain evidence="2">Lor287</strain>
    </source>
</reference>
<keyword evidence="3" id="KW-1185">Reference proteome</keyword>
<protein>
    <submittedName>
        <fullName evidence="2">Uncharacterized protein</fullName>
    </submittedName>
</protein>
<proteinExistence type="predicted"/>